<dbReference type="CDD" id="cd06257">
    <property type="entry name" value="DnaJ"/>
    <property type="match status" value="1"/>
</dbReference>
<feature type="compositionally biased region" description="Basic and acidic residues" evidence="6">
    <location>
        <begin position="116"/>
        <end position="132"/>
    </location>
</feature>
<evidence type="ECO:0000256" key="5">
    <source>
        <dbReference type="ARBA" id="ARBA00023242"/>
    </source>
</evidence>
<dbReference type="PRINTS" id="PR00625">
    <property type="entry name" value="JDOMAIN"/>
</dbReference>
<proteinExistence type="predicted"/>
<dbReference type="InterPro" id="IPR018253">
    <property type="entry name" value="DnaJ_domain_CS"/>
</dbReference>
<evidence type="ECO:0000256" key="7">
    <source>
        <dbReference type="SAM" id="SignalP"/>
    </source>
</evidence>
<evidence type="ECO:0000256" key="4">
    <source>
        <dbReference type="ARBA" id="ARBA00023186"/>
    </source>
</evidence>
<feature type="signal peptide" evidence="7">
    <location>
        <begin position="1"/>
        <end position="21"/>
    </location>
</feature>
<feature type="region of interest" description="Disordered" evidence="6">
    <location>
        <begin position="37"/>
        <end position="156"/>
    </location>
</feature>
<evidence type="ECO:0000256" key="6">
    <source>
        <dbReference type="SAM" id="MobiDB-lite"/>
    </source>
</evidence>
<gene>
    <name evidence="9" type="ORF">TeGR_g7588</name>
</gene>
<dbReference type="PANTHER" id="PTHR44313">
    <property type="entry name" value="DNAJ HOMOLOG SUBFAMILY C MEMBER 17"/>
    <property type="match status" value="1"/>
</dbReference>
<protein>
    <recommendedName>
        <fullName evidence="8">J domain-containing protein</fullName>
    </recommendedName>
</protein>
<comment type="subcellular location">
    <subcellularLocation>
        <location evidence="2">Cytoplasm</location>
    </subcellularLocation>
    <subcellularLocation>
        <location evidence="1">Nucleus</location>
    </subcellularLocation>
</comment>
<dbReference type="Gene3D" id="1.10.287.110">
    <property type="entry name" value="DnaJ domain"/>
    <property type="match status" value="1"/>
</dbReference>
<dbReference type="PANTHER" id="PTHR44313:SF1">
    <property type="entry name" value="DNAJ HOMOLOG SUBFAMILY C MEMBER 17"/>
    <property type="match status" value="1"/>
</dbReference>
<dbReference type="EMBL" id="BRYB01000071">
    <property type="protein sequence ID" value="GMI22088.1"/>
    <property type="molecule type" value="Genomic_DNA"/>
</dbReference>
<reference evidence="9 10" key="1">
    <citation type="journal article" date="2023" name="Commun. Biol.">
        <title>Genome analysis of Parmales, the sister group of diatoms, reveals the evolutionary specialization of diatoms from phago-mixotrophs to photoautotrophs.</title>
        <authorList>
            <person name="Ban H."/>
            <person name="Sato S."/>
            <person name="Yoshikawa S."/>
            <person name="Yamada K."/>
            <person name="Nakamura Y."/>
            <person name="Ichinomiya M."/>
            <person name="Sato N."/>
            <person name="Blanc-Mathieu R."/>
            <person name="Endo H."/>
            <person name="Kuwata A."/>
            <person name="Ogata H."/>
        </authorList>
    </citation>
    <scope>NUCLEOTIDE SEQUENCE [LARGE SCALE GENOMIC DNA]</scope>
</reference>
<keyword evidence="3" id="KW-0963">Cytoplasm</keyword>
<dbReference type="SUPFAM" id="SSF46565">
    <property type="entry name" value="Chaperone J-domain"/>
    <property type="match status" value="1"/>
</dbReference>
<evidence type="ECO:0000256" key="1">
    <source>
        <dbReference type="ARBA" id="ARBA00004123"/>
    </source>
</evidence>
<dbReference type="Proteomes" id="UP001165060">
    <property type="component" value="Unassembled WGS sequence"/>
</dbReference>
<accession>A0ABQ6M995</accession>
<dbReference type="InterPro" id="IPR036869">
    <property type="entry name" value="J_dom_sf"/>
</dbReference>
<name>A0ABQ6M995_9STRA</name>
<organism evidence="9 10">
    <name type="scientific">Tetraparma gracilis</name>
    <dbReference type="NCBI Taxonomy" id="2962635"/>
    <lineage>
        <taxon>Eukaryota</taxon>
        <taxon>Sar</taxon>
        <taxon>Stramenopiles</taxon>
        <taxon>Ochrophyta</taxon>
        <taxon>Bolidophyceae</taxon>
        <taxon>Parmales</taxon>
        <taxon>Triparmaceae</taxon>
        <taxon>Tetraparma</taxon>
    </lineage>
</organism>
<feature type="chain" id="PRO_5045827942" description="J domain-containing protein" evidence="7">
    <location>
        <begin position="22"/>
        <end position="323"/>
    </location>
</feature>
<keyword evidence="7" id="KW-0732">Signal</keyword>
<feature type="compositionally biased region" description="Low complexity" evidence="6">
    <location>
        <begin position="45"/>
        <end position="61"/>
    </location>
</feature>
<keyword evidence="10" id="KW-1185">Reference proteome</keyword>
<keyword evidence="4" id="KW-0143">Chaperone</keyword>
<evidence type="ECO:0000313" key="10">
    <source>
        <dbReference type="Proteomes" id="UP001165060"/>
    </source>
</evidence>
<dbReference type="PROSITE" id="PS50076">
    <property type="entry name" value="DNAJ_2"/>
    <property type="match status" value="1"/>
</dbReference>
<comment type="caution">
    <text evidence="9">The sequence shown here is derived from an EMBL/GenBank/DDBJ whole genome shotgun (WGS) entry which is preliminary data.</text>
</comment>
<keyword evidence="5" id="KW-0539">Nucleus</keyword>
<evidence type="ECO:0000256" key="3">
    <source>
        <dbReference type="ARBA" id="ARBA00022490"/>
    </source>
</evidence>
<dbReference type="InterPro" id="IPR001623">
    <property type="entry name" value="DnaJ_domain"/>
</dbReference>
<dbReference type="PROSITE" id="PS00636">
    <property type="entry name" value="DNAJ_1"/>
    <property type="match status" value="1"/>
</dbReference>
<evidence type="ECO:0000313" key="9">
    <source>
        <dbReference type="EMBL" id="GMI22088.1"/>
    </source>
</evidence>
<evidence type="ECO:0000259" key="8">
    <source>
        <dbReference type="PROSITE" id="PS50076"/>
    </source>
</evidence>
<feature type="domain" description="J" evidence="8">
    <location>
        <begin position="193"/>
        <end position="271"/>
    </location>
</feature>
<evidence type="ECO:0000256" key="2">
    <source>
        <dbReference type="ARBA" id="ARBA00004496"/>
    </source>
</evidence>
<dbReference type="Pfam" id="PF00226">
    <property type="entry name" value="DnaJ"/>
    <property type="match status" value="1"/>
</dbReference>
<sequence length="323" mass="35314">MLSPLLLSLLLLLLLSPRAVSSDASLVSELLEELADDGEDARYDPASGPEEPGGAPPGRRTQPPPPRSPVPGGLGGRSSPGLSKKKSKASQVPAPAPAPSSPPPAGSPGSLEAELEQARGRAEQARRRREQEQQQAKGLQEEERRGERRRRREEAWEREVKAMNGDAAKVARAKKRGDKKVIDTVLRAHRRQDLYAVLGIEPKWWQVWTVLLDNARGVTAKQVKLAYRTMAKRIHPDKNKDARAEDAFDALQEAHEVLADGEAKRAYDRRRENARRNSRDDRLSVLVDSAAGAWGRTAGVVGKVSRVLGPLAPSAFVYSALVL</sequence>
<dbReference type="SMART" id="SM00271">
    <property type="entry name" value="DnaJ"/>
    <property type="match status" value="1"/>
</dbReference>
<feature type="compositionally biased region" description="Pro residues" evidence="6">
    <location>
        <begin position="94"/>
        <end position="106"/>
    </location>
</feature>
<dbReference type="InterPro" id="IPR052094">
    <property type="entry name" value="Pre-mRNA-splicing_ERAD"/>
</dbReference>
<feature type="compositionally biased region" description="Basic and acidic residues" evidence="6">
    <location>
        <begin position="139"/>
        <end position="156"/>
    </location>
</feature>